<comment type="PTM">
    <text evidence="6">Cleaved by autocatalysis into a large and a small subunit.</text>
</comment>
<comment type="catalytic activity">
    <reaction evidence="1 6">
        <text>an S-substituted glutathione + H2O = an S-substituted L-cysteinylglycine + L-glutamate</text>
        <dbReference type="Rhea" id="RHEA:59468"/>
        <dbReference type="ChEBI" id="CHEBI:15377"/>
        <dbReference type="ChEBI" id="CHEBI:29985"/>
        <dbReference type="ChEBI" id="CHEBI:90779"/>
        <dbReference type="ChEBI" id="CHEBI:143103"/>
        <dbReference type="EC" id="3.4.19.13"/>
    </reaction>
</comment>
<comment type="catalytic activity">
    <reaction evidence="2 6">
        <text>glutathione + H2O = L-cysteinylglycine + L-glutamate</text>
        <dbReference type="Rhea" id="RHEA:28807"/>
        <dbReference type="ChEBI" id="CHEBI:15377"/>
        <dbReference type="ChEBI" id="CHEBI:29985"/>
        <dbReference type="ChEBI" id="CHEBI:57925"/>
        <dbReference type="ChEBI" id="CHEBI:61694"/>
        <dbReference type="EC" id="3.4.19.13"/>
    </reaction>
</comment>
<dbReference type="GO" id="GO:0006751">
    <property type="term" value="P:glutathione catabolic process"/>
    <property type="evidence" value="ECO:0007669"/>
    <property type="project" value="UniProtKB-UniRule"/>
</dbReference>
<dbReference type="InterPro" id="IPR043138">
    <property type="entry name" value="GGT_lsub"/>
</dbReference>
<organism evidence="7 8">
    <name type="scientific">Symmachiella dynata</name>
    <dbReference type="NCBI Taxonomy" id="2527995"/>
    <lineage>
        <taxon>Bacteria</taxon>
        <taxon>Pseudomonadati</taxon>
        <taxon>Planctomycetota</taxon>
        <taxon>Planctomycetia</taxon>
        <taxon>Planctomycetales</taxon>
        <taxon>Planctomycetaceae</taxon>
        <taxon>Symmachiella</taxon>
    </lineage>
</organism>
<dbReference type="PANTHER" id="PTHR43881:SF1">
    <property type="entry name" value="GAMMA-GLUTAMYLTRANSPEPTIDASE (AFU_ORTHOLOGUE AFUA_4G13580)"/>
    <property type="match status" value="1"/>
</dbReference>
<keyword evidence="8" id="KW-1185">Reference proteome</keyword>
<dbReference type="EC" id="2.3.2.2" evidence="6"/>
<dbReference type="InterPro" id="IPR052896">
    <property type="entry name" value="GGT-like_enzyme"/>
</dbReference>
<dbReference type="RefSeq" id="WP_231962411.1">
    <property type="nucleotide sequence ID" value="NZ_CP036276.1"/>
</dbReference>
<dbReference type="Proteomes" id="UP000319383">
    <property type="component" value="Chromosome"/>
</dbReference>
<evidence type="ECO:0000256" key="1">
    <source>
        <dbReference type="ARBA" id="ARBA00001049"/>
    </source>
</evidence>
<dbReference type="EC" id="3.4.19.13" evidence="6"/>
<accession>A0A517ZUF4</accession>
<comment type="similarity">
    <text evidence="6">Belongs to the gamma-glutamyltransferase family.</text>
</comment>
<dbReference type="SUPFAM" id="SSF56235">
    <property type="entry name" value="N-terminal nucleophile aminohydrolases (Ntn hydrolases)"/>
    <property type="match status" value="1"/>
</dbReference>
<dbReference type="InterPro" id="IPR000101">
    <property type="entry name" value="GGT_peptidase"/>
</dbReference>
<dbReference type="PANTHER" id="PTHR43881">
    <property type="entry name" value="GAMMA-GLUTAMYLTRANSPEPTIDASE (AFU_ORTHOLOGUE AFUA_4G13580)"/>
    <property type="match status" value="1"/>
</dbReference>
<dbReference type="NCBIfam" id="TIGR00066">
    <property type="entry name" value="g_glut_trans"/>
    <property type="match status" value="1"/>
</dbReference>
<proteinExistence type="inferred from homology"/>
<dbReference type="Gene3D" id="3.60.20.40">
    <property type="match status" value="1"/>
</dbReference>
<dbReference type="EMBL" id="CP036276">
    <property type="protein sequence ID" value="QDU46118.1"/>
    <property type="molecule type" value="Genomic_DNA"/>
</dbReference>
<evidence type="ECO:0000256" key="2">
    <source>
        <dbReference type="ARBA" id="ARBA00001089"/>
    </source>
</evidence>
<keyword evidence="6 7" id="KW-0808">Transferase</keyword>
<evidence type="ECO:0000256" key="5">
    <source>
        <dbReference type="PIRSR" id="PIRSR600101-2"/>
    </source>
</evidence>
<keyword evidence="6" id="KW-0865">Zymogen</keyword>
<keyword evidence="6" id="KW-0317">Glutathione biosynthesis</keyword>
<evidence type="ECO:0000256" key="6">
    <source>
        <dbReference type="RuleBase" id="RU368036"/>
    </source>
</evidence>
<feature type="binding site" evidence="5">
    <location>
        <position position="456"/>
    </location>
    <ligand>
        <name>L-glutamate</name>
        <dbReference type="ChEBI" id="CHEBI:29985"/>
    </ligand>
</feature>
<dbReference type="InterPro" id="IPR043137">
    <property type="entry name" value="GGT_ssub_C"/>
</dbReference>
<dbReference type="Gene3D" id="1.10.246.130">
    <property type="match status" value="1"/>
</dbReference>
<comment type="catalytic activity">
    <reaction evidence="3 6">
        <text>an N-terminal (5-L-glutamyl)-[peptide] + an alpha-amino acid = 5-L-glutamyl amino acid + an N-terminal L-alpha-aminoacyl-[peptide]</text>
        <dbReference type="Rhea" id="RHEA:23904"/>
        <dbReference type="Rhea" id="RHEA-COMP:9780"/>
        <dbReference type="Rhea" id="RHEA-COMP:9795"/>
        <dbReference type="ChEBI" id="CHEBI:77644"/>
        <dbReference type="ChEBI" id="CHEBI:78597"/>
        <dbReference type="ChEBI" id="CHEBI:78599"/>
        <dbReference type="ChEBI" id="CHEBI:78608"/>
        <dbReference type="EC" id="2.3.2.2"/>
    </reaction>
</comment>
<evidence type="ECO:0000313" key="7">
    <source>
        <dbReference type="EMBL" id="QDU46118.1"/>
    </source>
</evidence>
<comment type="subunit">
    <text evidence="6">This enzyme consists of two polypeptide chains, which are synthesized in precursor form from a single polypeptide.</text>
</comment>
<evidence type="ECO:0000313" key="8">
    <source>
        <dbReference type="Proteomes" id="UP000319383"/>
    </source>
</evidence>
<dbReference type="AlphaFoldDB" id="A0A517ZUF4"/>
<dbReference type="PRINTS" id="PR01210">
    <property type="entry name" value="GGTRANSPTASE"/>
</dbReference>
<evidence type="ECO:0000256" key="3">
    <source>
        <dbReference type="ARBA" id="ARBA00047417"/>
    </source>
</evidence>
<dbReference type="GO" id="GO:0103068">
    <property type="term" value="F:leukotriene C4 gamma-glutamyl transferase activity"/>
    <property type="evidence" value="ECO:0007669"/>
    <property type="project" value="UniProtKB-EC"/>
</dbReference>
<reference evidence="7 8" key="1">
    <citation type="submission" date="2019-02" db="EMBL/GenBank/DDBJ databases">
        <title>Deep-cultivation of Planctomycetes and their phenomic and genomic characterization uncovers novel biology.</title>
        <authorList>
            <person name="Wiegand S."/>
            <person name="Jogler M."/>
            <person name="Boedeker C."/>
            <person name="Pinto D."/>
            <person name="Vollmers J."/>
            <person name="Rivas-Marin E."/>
            <person name="Kohn T."/>
            <person name="Peeters S.H."/>
            <person name="Heuer A."/>
            <person name="Rast P."/>
            <person name="Oberbeckmann S."/>
            <person name="Bunk B."/>
            <person name="Jeske O."/>
            <person name="Meyerdierks A."/>
            <person name="Storesund J.E."/>
            <person name="Kallscheuer N."/>
            <person name="Luecker S."/>
            <person name="Lage O.M."/>
            <person name="Pohl T."/>
            <person name="Merkel B.J."/>
            <person name="Hornburger P."/>
            <person name="Mueller R.-W."/>
            <person name="Bruemmer F."/>
            <person name="Labrenz M."/>
            <person name="Spormann A.M."/>
            <person name="Op den Camp H."/>
            <person name="Overmann J."/>
            <person name="Amann R."/>
            <person name="Jetten M.S.M."/>
            <person name="Mascher T."/>
            <person name="Medema M.H."/>
            <person name="Devos D.P."/>
            <person name="Kaster A.-K."/>
            <person name="Ovreas L."/>
            <person name="Rohde M."/>
            <person name="Galperin M.Y."/>
            <person name="Jogler C."/>
        </authorList>
    </citation>
    <scope>NUCLEOTIDE SEQUENCE [LARGE SCALE GENOMIC DNA]</scope>
    <source>
        <strain evidence="7 8">Mal52</strain>
    </source>
</reference>
<keyword evidence="6 7" id="KW-0012">Acyltransferase</keyword>
<name>A0A517ZUF4_9PLAN</name>
<protein>
    <recommendedName>
        <fullName evidence="6">Glutathione hydrolase proenzyme</fullName>
        <ecNumber evidence="6">2.3.2.2</ecNumber>
        <ecNumber evidence="6">3.4.19.13</ecNumber>
    </recommendedName>
    <component>
        <recommendedName>
            <fullName evidence="6">Glutathione hydrolase large chain</fullName>
        </recommendedName>
    </component>
    <component>
        <recommendedName>
            <fullName evidence="6">Glutathione hydrolase small chain</fullName>
        </recommendedName>
    </component>
</protein>
<comment type="pathway">
    <text evidence="6">Sulfur metabolism; glutathione metabolism.</text>
</comment>
<evidence type="ECO:0000256" key="4">
    <source>
        <dbReference type="PIRSR" id="PIRSR600101-1"/>
    </source>
</evidence>
<dbReference type="InterPro" id="IPR029055">
    <property type="entry name" value="Ntn_hydrolases_N"/>
</dbReference>
<feature type="active site" description="Nucleophile" evidence="4">
    <location>
        <position position="373"/>
    </location>
</feature>
<sequence>MRDFQPYLDTEQVVADSGYVRPAPNGRQSRSAVIAQNGIVATSQPLAAQAGLDVLKAGGNAADAAIAANAVIGLTEPMSCGIGGDLFVIYWDAKSQKLYGLNASGRSPYALNRQVFTEQGLTQIPTQGPLAWSVPGCVDGWAELNERFGTMPLKEILQPAIEYAEAGFPVSEIIGLGWKGSQRSLSAWPDSATTYLPGGSAPGIGEIFKNPNLAASYRKIAEQGRDAFYRGDIAKSIVDFSEKNGGYFSLRDFEDHTSEWVEPVSTNYRGYDIWELPPNGQGIAALQILNLLEPYDIKSLGHNSPEFAHLFVEAKKLAFADRAKFYADPSFNKLPTAELISKPYADRRRQLIDPSRAATNVPAGDPILQNGDTIYLTVVDKDRNCCSLIQSNYYSFGSQVVPGDVGFVLQNRGALFSLQEDHLNRLEPHKRPFHTIIPAMATKDGKPWLCFGVMGGDMQPQGHAQVLINMIDFGMDVQEAGDAARIRHLGSRTPTDIPMDATGGTVNVEPTIPQSTIDALQAKGHRVERSVGGFGGYQAIMVDHDQGTLHGGTEPRKDGAAVGY</sequence>
<dbReference type="KEGG" id="sdyn:Mal52_46150"/>
<keyword evidence="6" id="KW-0378">Hydrolase</keyword>
<gene>
    <name evidence="7" type="primary">ywrD</name>
    <name evidence="7" type="ORF">Mal52_46150</name>
</gene>
<dbReference type="GO" id="GO:0006750">
    <property type="term" value="P:glutathione biosynthetic process"/>
    <property type="evidence" value="ECO:0007669"/>
    <property type="project" value="UniProtKB-KW"/>
</dbReference>
<dbReference type="GO" id="GO:0036374">
    <property type="term" value="F:glutathione hydrolase activity"/>
    <property type="evidence" value="ECO:0007669"/>
    <property type="project" value="UniProtKB-UniRule"/>
</dbReference>
<dbReference type="Pfam" id="PF01019">
    <property type="entry name" value="G_glu_transpept"/>
    <property type="match status" value="1"/>
</dbReference>
<dbReference type="UniPathway" id="UPA00204"/>